<dbReference type="Proteomes" id="UP001187531">
    <property type="component" value="Unassembled WGS sequence"/>
</dbReference>
<dbReference type="PANTHER" id="PTHR12259:SF1">
    <property type="entry name" value="GH21964P"/>
    <property type="match status" value="1"/>
</dbReference>
<evidence type="ECO:0000256" key="2">
    <source>
        <dbReference type="SAM" id="MobiDB-lite"/>
    </source>
</evidence>
<dbReference type="SMART" id="SM00228">
    <property type="entry name" value="PDZ"/>
    <property type="match status" value="1"/>
</dbReference>
<evidence type="ECO:0000313" key="5">
    <source>
        <dbReference type="Proteomes" id="UP001187531"/>
    </source>
</evidence>
<dbReference type="PROSITE" id="PS50106">
    <property type="entry name" value="PDZ"/>
    <property type="match status" value="1"/>
</dbReference>
<dbReference type="InterPro" id="IPR001478">
    <property type="entry name" value="PDZ"/>
</dbReference>
<dbReference type="InterPro" id="IPR055349">
    <property type="entry name" value="GH2_GIPC"/>
</dbReference>
<dbReference type="InterPro" id="IPR056814">
    <property type="entry name" value="GIPC1-3_GH1"/>
</dbReference>
<reference evidence="4" key="1">
    <citation type="submission" date="2023-07" db="EMBL/GenBank/DDBJ databases">
        <title>Chromosome-level genome assembly of Artemia franciscana.</title>
        <authorList>
            <person name="Jo E."/>
        </authorList>
    </citation>
    <scope>NUCLEOTIDE SEQUENCE</scope>
    <source>
        <tissue evidence="4">Whole body</tissue>
    </source>
</reference>
<dbReference type="InterPro" id="IPR017379">
    <property type="entry name" value="GIPC1/2/3"/>
</dbReference>
<protein>
    <recommendedName>
        <fullName evidence="3">PDZ domain-containing protein</fullName>
    </recommendedName>
</protein>
<dbReference type="Pfam" id="PF25082">
    <property type="entry name" value="GIPC1_GH2"/>
    <property type="match status" value="1"/>
</dbReference>
<dbReference type="EMBL" id="JAVRJZ010000011">
    <property type="protein sequence ID" value="KAK2716901.1"/>
    <property type="molecule type" value="Genomic_DNA"/>
</dbReference>
<accession>A0AA88HYZ3</accession>
<keyword evidence="5" id="KW-1185">Reference proteome</keyword>
<dbReference type="PANTHER" id="PTHR12259">
    <property type="entry name" value="RGS-GAIP INTERACTING PROTEIN GIPC"/>
    <property type="match status" value="1"/>
</dbReference>
<dbReference type="InterPro" id="IPR036034">
    <property type="entry name" value="PDZ_sf"/>
</dbReference>
<dbReference type="Pfam" id="PF00595">
    <property type="entry name" value="PDZ"/>
    <property type="match status" value="1"/>
</dbReference>
<dbReference type="Gene3D" id="2.30.42.10">
    <property type="match status" value="1"/>
</dbReference>
<evidence type="ECO:0000256" key="1">
    <source>
        <dbReference type="ARBA" id="ARBA00009011"/>
    </source>
</evidence>
<feature type="compositionally biased region" description="Basic and acidic residues" evidence="2">
    <location>
        <begin position="19"/>
        <end position="29"/>
    </location>
</feature>
<comment type="caution">
    <text evidence="4">The sequence shown here is derived from an EMBL/GenBank/DDBJ whole genome shotgun (WGS) entry which is preliminary data.</text>
</comment>
<dbReference type="AlphaFoldDB" id="A0AA88HYZ3"/>
<proteinExistence type="inferred from homology"/>
<dbReference type="CDD" id="cd06707">
    <property type="entry name" value="PDZ_GIPC"/>
    <property type="match status" value="1"/>
</dbReference>
<dbReference type="SUPFAM" id="SSF50156">
    <property type="entry name" value="PDZ domain-like"/>
    <property type="match status" value="1"/>
</dbReference>
<gene>
    <name evidence="4" type="ORF">QYM36_007146</name>
</gene>
<sequence length="329" mass="36241">MPLFNKVKKSETAFGDHISNGHRDSEVKYQKPPTLPPPNPPTSQVPVQRPKLVFHCQQAHGSPTGIISGFTNVKELYGKIAECYDIQPEEILFCTLNTHKVDMTKLLGGQIGLDDFIFAHRKGQTKEIEITKTEDALGLTITDNGAGYAFIKRVKEGSIIDKIDYIKVGDHIERIDNKSLVGCRHFEVAKLLKEIPKGATFTIRLVEPLKAGFSHIGPRTNPGPGKKSYGSGKQTLRLKANGPAAVEDAPDSLSEAAVEKINSLLESFMGINDTDLATQIWEMGQNKTNTMNFAEAIDNSDLEAFGFTDDFIFELWGAITDVKAGRLKK</sequence>
<organism evidence="4 5">
    <name type="scientific">Artemia franciscana</name>
    <name type="common">Brine shrimp</name>
    <name type="synonym">Artemia sanfranciscana</name>
    <dbReference type="NCBI Taxonomy" id="6661"/>
    <lineage>
        <taxon>Eukaryota</taxon>
        <taxon>Metazoa</taxon>
        <taxon>Ecdysozoa</taxon>
        <taxon>Arthropoda</taxon>
        <taxon>Crustacea</taxon>
        <taxon>Branchiopoda</taxon>
        <taxon>Anostraca</taxon>
        <taxon>Artemiidae</taxon>
        <taxon>Artemia</taxon>
    </lineage>
</organism>
<dbReference type="CDD" id="cd21180">
    <property type="entry name" value="GH2_GIPC"/>
    <property type="match status" value="1"/>
</dbReference>
<dbReference type="PIRSF" id="PIRSF038083">
    <property type="entry name" value="UCP038083_GIPC"/>
    <property type="match status" value="1"/>
</dbReference>
<feature type="region of interest" description="Disordered" evidence="2">
    <location>
        <begin position="15"/>
        <end position="45"/>
    </location>
</feature>
<dbReference type="FunFam" id="2.30.42.10:FF:000097">
    <property type="entry name" value="PDZ domain-containing protein GIPC1 isoform 1"/>
    <property type="match status" value="1"/>
</dbReference>
<evidence type="ECO:0000313" key="4">
    <source>
        <dbReference type="EMBL" id="KAK2716901.1"/>
    </source>
</evidence>
<name>A0AA88HYZ3_ARTSF</name>
<evidence type="ECO:0000259" key="3">
    <source>
        <dbReference type="PROSITE" id="PS50106"/>
    </source>
</evidence>
<feature type="domain" description="PDZ" evidence="3">
    <location>
        <begin position="127"/>
        <end position="207"/>
    </location>
</feature>
<dbReference type="Pfam" id="PF25083">
    <property type="entry name" value="GIPC1_GH1"/>
    <property type="match status" value="1"/>
</dbReference>
<feature type="compositionally biased region" description="Pro residues" evidence="2">
    <location>
        <begin position="33"/>
        <end position="43"/>
    </location>
</feature>
<comment type="similarity">
    <text evidence="1">Belongs to the GIPC family.</text>
</comment>